<comment type="caution">
    <text evidence="2">The sequence shown here is derived from an EMBL/GenBank/DDBJ whole genome shotgun (WGS) entry which is preliminary data.</text>
</comment>
<dbReference type="PANTHER" id="PTHR48079:SF6">
    <property type="entry name" value="NAD(P)-BINDING DOMAIN-CONTAINING PROTEIN-RELATED"/>
    <property type="match status" value="1"/>
</dbReference>
<gene>
    <name evidence="2" type="ORF">ACFPA8_11650</name>
</gene>
<dbReference type="Proteomes" id="UP001595997">
    <property type="component" value="Unassembled WGS sequence"/>
</dbReference>
<accession>A0ABV9A6C1</accession>
<dbReference type="InterPro" id="IPR001509">
    <property type="entry name" value="Epimerase_deHydtase"/>
</dbReference>
<sequence>MLSGATGFIGSAVLGRLTATGADGVPSTAEPGQPPEAAPELTVRALTRRHVPLPAGVEQVRADLARPESLSGVCAGADVLVNAASHVGSDEQQCELINDLGTAALMREAARAGVKRIVHLSTTAVYGRGPHRGAAVGDLEPAPVSPASRTRLAGETHALQRGAVVLRAGLVTGEGDRWVVPALAELTRRVPGYWMGGSGRLSLVAVEDLARLVTGAVLRLPRTGGAVHHAVHPRPVRLRDLLETLASLNVLPPLSGELTWQECLSLLRANPGRIRERQLALLAQDHFYRGESLWEACRCDPGPGPLARLSGAAGWYRRQLRGA</sequence>
<protein>
    <submittedName>
        <fullName evidence="2">NAD-dependent epimerase/dehydratase family protein</fullName>
    </submittedName>
</protein>
<dbReference type="InterPro" id="IPR051783">
    <property type="entry name" value="NAD(P)-dependent_oxidoreduct"/>
</dbReference>
<dbReference type="Pfam" id="PF01370">
    <property type="entry name" value="Epimerase"/>
    <property type="match status" value="1"/>
</dbReference>
<evidence type="ECO:0000313" key="3">
    <source>
        <dbReference type="Proteomes" id="UP001595997"/>
    </source>
</evidence>
<name>A0ABV9A6C1_9ACTN</name>
<dbReference type="InterPro" id="IPR036291">
    <property type="entry name" value="NAD(P)-bd_dom_sf"/>
</dbReference>
<dbReference type="RefSeq" id="WP_386446488.1">
    <property type="nucleotide sequence ID" value="NZ_JBHSFH010000006.1"/>
</dbReference>
<proteinExistence type="predicted"/>
<evidence type="ECO:0000259" key="1">
    <source>
        <dbReference type="Pfam" id="PF01370"/>
    </source>
</evidence>
<dbReference type="Gene3D" id="3.40.50.720">
    <property type="entry name" value="NAD(P)-binding Rossmann-like Domain"/>
    <property type="match status" value="1"/>
</dbReference>
<keyword evidence="3" id="KW-1185">Reference proteome</keyword>
<dbReference type="SUPFAM" id="SSF51735">
    <property type="entry name" value="NAD(P)-binding Rossmann-fold domains"/>
    <property type="match status" value="1"/>
</dbReference>
<evidence type="ECO:0000313" key="2">
    <source>
        <dbReference type="EMBL" id="MFC4494787.1"/>
    </source>
</evidence>
<dbReference type="PANTHER" id="PTHR48079">
    <property type="entry name" value="PROTEIN YEEZ"/>
    <property type="match status" value="1"/>
</dbReference>
<dbReference type="EMBL" id="JBHSFH010000006">
    <property type="protein sequence ID" value="MFC4494787.1"/>
    <property type="molecule type" value="Genomic_DNA"/>
</dbReference>
<organism evidence="2 3">
    <name type="scientific">Streptomyces ovatisporus</name>
    <dbReference type="NCBI Taxonomy" id="1128682"/>
    <lineage>
        <taxon>Bacteria</taxon>
        <taxon>Bacillati</taxon>
        <taxon>Actinomycetota</taxon>
        <taxon>Actinomycetes</taxon>
        <taxon>Kitasatosporales</taxon>
        <taxon>Streptomycetaceae</taxon>
        <taxon>Streptomyces</taxon>
    </lineage>
</organism>
<reference evidence="3" key="1">
    <citation type="journal article" date="2019" name="Int. J. Syst. Evol. Microbiol.">
        <title>The Global Catalogue of Microorganisms (GCM) 10K type strain sequencing project: providing services to taxonomists for standard genome sequencing and annotation.</title>
        <authorList>
            <consortium name="The Broad Institute Genomics Platform"/>
            <consortium name="The Broad Institute Genome Sequencing Center for Infectious Disease"/>
            <person name="Wu L."/>
            <person name="Ma J."/>
        </authorList>
    </citation>
    <scope>NUCLEOTIDE SEQUENCE [LARGE SCALE GENOMIC DNA]</scope>
    <source>
        <strain evidence="3">CGMCC 4.7357</strain>
    </source>
</reference>
<feature type="domain" description="NAD-dependent epimerase/dehydratase" evidence="1">
    <location>
        <begin position="3"/>
        <end position="215"/>
    </location>
</feature>